<evidence type="ECO:0000313" key="8">
    <source>
        <dbReference type="EMBL" id="JAG64725.1"/>
    </source>
</evidence>
<dbReference type="EMBL" id="GBRD01001095">
    <property type="protein sequence ID" value="JAG64726.1"/>
    <property type="molecule type" value="Transcribed_RNA"/>
</dbReference>
<keyword evidence="3" id="KW-0812">Transmembrane</keyword>
<evidence type="ECO:0000313" key="10">
    <source>
        <dbReference type="EMBL" id="JAQ17485.1"/>
    </source>
</evidence>
<organism evidence="4">
    <name type="scientific">Lygus hesperus</name>
    <name type="common">Western plant bug</name>
    <dbReference type="NCBI Taxonomy" id="30085"/>
    <lineage>
        <taxon>Eukaryota</taxon>
        <taxon>Metazoa</taxon>
        <taxon>Ecdysozoa</taxon>
        <taxon>Arthropoda</taxon>
        <taxon>Hexapoda</taxon>
        <taxon>Insecta</taxon>
        <taxon>Pterygota</taxon>
        <taxon>Neoptera</taxon>
        <taxon>Paraneoptera</taxon>
        <taxon>Hemiptera</taxon>
        <taxon>Heteroptera</taxon>
        <taxon>Panheteroptera</taxon>
        <taxon>Cimicomorpha</taxon>
        <taxon>Miridae</taxon>
        <taxon>Mirini</taxon>
        <taxon>Lygus</taxon>
    </lineage>
</organism>
<dbReference type="EMBL" id="GBHO01028993">
    <property type="protein sequence ID" value="JAG14611.1"/>
    <property type="molecule type" value="Transcribed_RNA"/>
</dbReference>
<evidence type="ECO:0000256" key="1">
    <source>
        <dbReference type="ARBA" id="ARBA00017902"/>
    </source>
</evidence>
<evidence type="ECO:0000313" key="5">
    <source>
        <dbReference type="EMBL" id="JAG14609.1"/>
    </source>
</evidence>
<dbReference type="AlphaFoldDB" id="A0A0A9X760"/>
<reference evidence="4" key="2">
    <citation type="submission" date="2014-07" db="EMBL/GenBank/DDBJ databases">
        <authorList>
            <person name="Hull J."/>
        </authorList>
    </citation>
    <scope>NUCLEOTIDE SEQUENCE</scope>
</reference>
<keyword evidence="3" id="KW-1133">Transmembrane helix</keyword>
<evidence type="ECO:0000313" key="4">
    <source>
        <dbReference type="EMBL" id="JAG14608.1"/>
    </source>
</evidence>
<reference evidence="4" key="1">
    <citation type="journal article" date="2014" name="PLoS ONE">
        <title>Transcriptome-Based Identification of ABC Transporters in the Western Tarnished Plant Bug Lygus hesperus.</title>
        <authorList>
            <person name="Hull J.J."/>
            <person name="Chaney K."/>
            <person name="Geib S.M."/>
            <person name="Fabrick J.A."/>
            <person name="Brent C.S."/>
            <person name="Walsh D."/>
            <person name="Lavine L.C."/>
        </authorList>
    </citation>
    <scope>NUCLEOTIDE SEQUENCE</scope>
</reference>
<keyword evidence="3" id="KW-0472">Membrane</keyword>
<dbReference type="PANTHER" id="PTHR31019">
    <property type="entry name" value="SMALL INTEGRAL MEMBRANE PROTEIN 14"/>
    <property type="match status" value="1"/>
</dbReference>
<dbReference type="EMBL" id="GBHO01028996">
    <property type="protein sequence ID" value="JAG14608.1"/>
    <property type="molecule type" value="Transcribed_RNA"/>
</dbReference>
<evidence type="ECO:0000313" key="7">
    <source>
        <dbReference type="EMBL" id="JAG14611.1"/>
    </source>
</evidence>
<dbReference type="EMBL" id="GBHO01028995">
    <property type="protein sequence ID" value="JAG14609.1"/>
    <property type="molecule type" value="Transcribed_RNA"/>
</dbReference>
<protein>
    <recommendedName>
        <fullName evidence="1">Small integral membrane protein 14</fullName>
    </recommendedName>
</protein>
<dbReference type="Pfam" id="PF11027">
    <property type="entry name" value="DUF2615"/>
    <property type="match status" value="1"/>
</dbReference>
<feature type="region of interest" description="Disordered" evidence="2">
    <location>
        <begin position="77"/>
        <end position="101"/>
    </location>
</feature>
<reference evidence="9" key="4">
    <citation type="journal article" date="2016" name="Gigascience">
        <title>De novo construction of an expanded transcriptome assembly for the western tarnished plant bug, Lygus hesperus.</title>
        <authorList>
            <person name="Tassone E.E."/>
            <person name="Geib S.M."/>
            <person name="Hall B."/>
            <person name="Fabrick J.A."/>
            <person name="Brent C.S."/>
            <person name="Hull J.J."/>
        </authorList>
    </citation>
    <scope>NUCLEOTIDE SEQUENCE</scope>
</reference>
<dbReference type="PANTHER" id="PTHR31019:SF1">
    <property type="entry name" value="SMALL INTEGRAL MEMBRANE PROTEIN 14"/>
    <property type="match status" value="1"/>
</dbReference>
<evidence type="ECO:0000256" key="2">
    <source>
        <dbReference type="SAM" id="MobiDB-lite"/>
    </source>
</evidence>
<dbReference type="EMBL" id="GDHC01018843">
    <property type="protein sequence ID" value="JAP99785.1"/>
    <property type="molecule type" value="Transcribed_RNA"/>
</dbReference>
<dbReference type="EMBL" id="GBHO01028994">
    <property type="protein sequence ID" value="JAG14610.1"/>
    <property type="molecule type" value="Transcribed_RNA"/>
</dbReference>
<evidence type="ECO:0000313" key="6">
    <source>
        <dbReference type="EMBL" id="JAG14610.1"/>
    </source>
</evidence>
<dbReference type="InterPro" id="IPR020309">
    <property type="entry name" value="Smim-14"/>
</dbReference>
<evidence type="ECO:0000313" key="9">
    <source>
        <dbReference type="EMBL" id="JAP99785.1"/>
    </source>
</evidence>
<sequence>MSDEGMDLCGVIWNHEMTMRRLLSLLRQSQTTCSDTECYGPIQTNSGNDGFMMMTLCWMAVAFLLYIMRPASIRNRENDMKPARGNGDNGDGGNPPASPAI</sequence>
<feature type="transmembrane region" description="Helical" evidence="3">
    <location>
        <begin position="50"/>
        <end position="68"/>
    </location>
</feature>
<dbReference type="GO" id="GO:0005783">
    <property type="term" value="C:endoplasmic reticulum"/>
    <property type="evidence" value="ECO:0007669"/>
    <property type="project" value="TreeGrafter"/>
</dbReference>
<dbReference type="EMBL" id="GBRD01001096">
    <property type="protein sequence ID" value="JAG64725.1"/>
    <property type="molecule type" value="Transcribed_RNA"/>
</dbReference>
<proteinExistence type="predicted"/>
<gene>
    <name evidence="10" type="primary">C4orf34_2</name>
    <name evidence="9" type="synonym">C4orf34_1</name>
    <name evidence="4" type="ORF">CM83_47526</name>
    <name evidence="5" type="ORF">CM83_47527</name>
    <name evidence="6" type="ORF">CM83_47528</name>
    <name evidence="7" type="ORF">CM83_47529</name>
    <name evidence="9" type="ORF">g.69371</name>
    <name evidence="10" type="ORF">g.69372</name>
</gene>
<dbReference type="EMBL" id="GDHC01001144">
    <property type="protein sequence ID" value="JAQ17485.1"/>
    <property type="molecule type" value="Transcribed_RNA"/>
</dbReference>
<evidence type="ECO:0000256" key="3">
    <source>
        <dbReference type="SAM" id="Phobius"/>
    </source>
</evidence>
<reference evidence="8" key="3">
    <citation type="submission" date="2014-09" db="EMBL/GenBank/DDBJ databases">
        <authorList>
            <person name="Magalhaes I.L.F."/>
            <person name="Oliveira U."/>
            <person name="Santos F.R."/>
            <person name="Vidigal T.H.D.A."/>
            <person name="Brescovit A.D."/>
            <person name="Santos A.J."/>
        </authorList>
    </citation>
    <scope>NUCLEOTIDE SEQUENCE</scope>
</reference>
<name>A0A0A9X760_LYGHE</name>
<accession>A0A0A9X760</accession>